<feature type="compositionally biased region" description="Basic and acidic residues" evidence="2">
    <location>
        <begin position="1944"/>
        <end position="1954"/>
    </location>
</feature>
<dbReference type="Proteomes" id="UP001165065">
    <property type="component" value="Unassembled WGS sequence"/>
</dbReference>
<proteinExistence type="predicted"/>
<feature type="region of interest" description="Disordered" evidence="2">
    <location>
        <begin position="436"/>
        <end position="460"/>
    </location>
</feature>
<accession>A0A9W7LCD2</accession>
<comment type="caution">
    <text evidence="3">The sequence shown here is derived from an EMBL/GenBank/DDBJ whole genome shotgun (WGS) entry which is preliminary data.</text>
</comment>
<protein>
    <recommendedName>
        <fullName evidence="5">Sfi1 spindle body domain-containing protein</fullName>
    </recommendedName>
</protein>
<evidence type="ECO:0000256" key="1">
    <source>
        <dbReference type="SAM" id="Coils"/>
    </source>
</evidence>
<evidence type="ECO:0000313" key="4">
    <source>
        <dbReference type="Proteomes" id="UP001165065"/>
    </source>
</evidence>
<feature type="compositionally biased region" description="Basic and acidic residues" evidence="2">
    <location>
        <begin position="451"/>
        <end position="460"/>
    </location>
</feature>
<evidence type="ECO:0000313" key="3">
    <source>
        <dbReference type="EMBL" id="GMI45985.1"/>
    </source>
</evidence>
<dbReference type="EMBL" id="BRYA01000274">
    <property type="protein sequence ID" value="GMI45985.1"/>
    <property type="molecule type" value="Genomic_DNA"/>
</dbReference>
<name>A0A9W7LCD2_9STRA</name>
<feature type="compositionally biased region" description="Basic and acidic residues" evidence="2">
    <location>
        <begin position="1865"/>
        <end position="1901"/>
    </location>
</feature>
<reference evidence="4" key="1">
    <citation type="journal article" date="2023" name="Commun. Biol.">
        <title>Genome analysis of Parmales, the sister group of diatoms, reveals the evolutionary specialization of diatoms from phago-mixotrophs to photoautotrophs.</title>
        <authorList>
            <person name="Ban H."/>
            <person name="Sato S."/>
            <person name="Yoshikawa S."/>
            <person name="Yamada K."/>
            <person name="Nakamura Y."/>
            <person name="Ichinomiya M."/>
            <person name="Sato N."/>
            <person name="Blanc-Mathieu R."/>
            <person name="Endo H."/>
            <person name="Kuwata A."/>
            <person name="Ogata H."/>
        </authorList>
    </citation>
    <scope>NUCLEOTIDE SEQUENCE [LARGE SCALE GENOMIC DNA]</scope>
</reference>
<feature type="compositionally biased region" description="Gly residues" evidence="2">
    <location>
        <begin position="97"/>
        <end position="106"/>
    </location>
</feature>
<evidence type="ECO:0000256" key="2">
    <source>
        <dbReference type="SAM" id="MobiDB-lite"/>
    </source>
</evidence>
<evidence type="ECO:0008006" key="5">
    <source>
        <dbReference type="Google" id="ProtNLM"/>
    </source>
</evidence>
<keyword evidence="1" id="KW-0175">Coiled coil</keyword>
<feature type="compositionally biased region" description="Basic and acidic residues" evidence="2">
    <location>
        <begin position="30"/>
        <end position="46"/>
    </location>
</feature>
<feature type="region of interest" description="Disordered" evidence="2">
    <location>
        <begin position="2579"/>
        <end position="2602"/>
    </location>
</feature>
<feature type="region of interest" description="Disordered" evidence="2">
    <location>
        <begin position="1"/>
        <end position="176"/>
    </location>
</feature>
<feature type="coiled-coil region" evidence="1">
    <location>
        <begin position="1747"/>
        <end position="1790"/>
    </location>
</feature>
<feature type="coiled-coil region" evidence="1">
    <location>
        <begin position="569"/>
        <end position="596"/>
    </location>
</feature>
<keyword evidence="4" id="KW-1185">Reference proteome</keyword>
<feature type="compositionally biased region" description="Basic residues" evidence="2">
    <location>
        <begin position="72"/>
        <end position="85"/>
    </location>
</feature>
<feature type="region of interest" description="Disordered" evidence="2">
    <location>
        <begin position="1799"/>
        <end position="1901"/>
    </location>
</feature>
<feature type="compositionally biased region" description="Acidic residues" evidence="2">
    <location>
        <begin position="17"/>
        <end position="29"/>
    </location>
</feature>
<feature type="compositionally biased region" description="Polar residues" evidence="2">
    <location>
        <begin position="436"/>
        <end position="450"/>
    </location>
</feature>
<feature type="compositionally biased region" description="Low complexity" evidence="2">
    <location>
        <begin position="1955"/>
        <end position="1976"/>
    </location>
</feature>
<sequence length="2602" mass="299462">MDVAMPGYLTGVNPLVWEEEHDTDDEDREYEYGNERTRSEGAKTYDARSPLVARNVRSSRRRRDKSVGKKSPPPRRGRSGRYRHSGSHENLSFSSGSGSGDSGRSGGGDKQDRLGDGGRMEVDMLRDTKGTQGNTHRGRSGRRRRKRRDKTTMNTSSGEKGSPPDPRLVGEHSNNPLDFKSLHELKDVVAGEVKEKAFLASEIHRLRSALAARGEEGRRLKEAEVIMGRMGAQMRAFLKGVERTAARGRGRERRARCFTTWRYNVVRRKRGREVLGRVMKGCVVGPVRGSRVGKERCREYLGRWRDKAREWGERMEDVQGKVRIRAAVAGREMRREKEREAERRDREVERRKWREEVERVKTGMEARERELENRLEEVEGRERAGLERLMSEMRDERRRIDAAIAQSVAQSTSLLVATARQQQQQQQERGNLTVNNFNSTRYTDNSVVDNSTHDESSRDRTVYVAARDPAGGIMRPVAEENLLPKAPRDSKPLSIPMPPPPPEEEEDFAERRISLCYSPRVCFRVWRKLSVRSGERARRMRRLGKVTIRKQLRSGWQAWRWYTGVIGVLEGERREKREMENRGEEGRREVEEVKEAMAKYKKTAIGEIAGGIARGCIFRHAFTATRDGYIRSVLRSWHLYTTRSRALKVRAATSVFNLLCNRLNVTLLIKGWMKLKQAGYFEGRHVARAWGSRKETATKASAMEAWKGLTCRRKRARDIVERNVWDEVTKAFYWWIKEWVKYREDKILYLRRISKLIKSLKPPMRQKTKEAFKTLHAHARKCSDILERSFMRWRIEHIHCLQRKSAIRRVITKHTRPKHYFRLWLQRVHERTRFELSQSSIKIYQTLAAGNLAMSLETMQRRKMVLSWMNISLNKAFKIWRAKIFHHHRHRESEIERNMHFYMYIKRKYLSAWHGFVLKRRAGCISLGRWLKRAVTDKLRRRLDTWHAATVRHTRRKKMCVETLFGISRKHELRHALAIIRKETDKLGKIMAKEALIGGFEASKEELLLMHRMERRKILDMGVMRGKICTIVQDRYLKALRGGIGKWARHTIGVRRSTREAERFRKKHRHLPLQFELDRWVEFAARKRQVTRRLFKLIMRWHLNHIQEAFVRWSKVSESERVRKRQLLRVFGKIKNRKVSLAFNAWFHAVSEMETHDLKCVEKGWMGWMAYIQRRHRLKWLLLKVGGCSVKDLARESFKIWHLVAHKRADQERFERSLTVARTHIAHLNARSSGLAHRFHHHHHKHFSNTSLSKIFPAWAQVVEDTKKRLKLVDRYIGKRQFRLIRNILVSWSKIVKDKVYGRKFLILTCQRLYRGLLLTALKIWRDISKLLTETMAKVQRGAAKVNRVRLSSAFMGLRVSVKEGRSVRKLTKLFLHIARRMVTKALYTWKVGTVRMRFLSGRAKEMQNQIITKAKTKSFDVWRSTIKRTRFRNSSLDYAASVGLRGINKHHFYRWVKRTRYLRVMSHCESVNEWIKQKYFFKLRVYAFKWQKIIRMRLGGICGLVSRKHKMMAFVKWRQLHTLKGMRCQSLQAIFLALKRSMQGIGFARWAQALRKEEISRLRTASEMNMSRLRSDSSMELVRANEKYLALKREAGVALFFVVLKSVKGNVALVELGWRRWKMAFWRGKEMEVRKEALLHRVEVSKVRRAFNTIARNSRLVLLESHRELCLAKMFRLIGTHAKRKAFDLIHEAVRRRDHRERLVALGRCRAISHFVQLGYANKSADYKLRKMWHLWVVRVRGYAMMEMDRQKLEREEKEKAAVELKRVKEVHKGEVGKVKQELENLKKVAMPYLSRANSNARDASKTAGFGRRGSIVGGVKAGAMGSRRSSLATSISGLESRRGSIMSAGGDDTSTVKRKKKRDKEASEERAREKEREKEREREEKEKREKEQEEKEKREMEMLKEKEKLWENKKALVSELDSTNTVAAAAAAVAASEAAKKEAEKGLEKDESSVSTLASNSSSSSASSSSSSATSLEDFVNEDEIALRTNLVLGSLDILSNHTATLVEEFTHRCGFTNESLEEAVEWTVKAIENSSLDFMKDLGMEGFWGGEVDGRVWIKRSEGEDENIFKTTGPDVEVDFGDRSVVGSWLGGFGGDGVALYEDVVGSRDFDRSLDLKCVSQSILDASYGARSKGDGDVPTLSTPRARGGRGRAFSQGGEGDGGQTTMNVRTPIVGGGGVGGAFFNAEGGERLREGAKTMMLLCPIQSKGKTIGFIRIVKLASRKMIFEGSDGDIGWVECGDFVASEDNRESFSAVESSLYYMLSLMVGQVLDNLRELTRVLSTEESNRVQFGESEFERGREVQGIVDSDVREREITEEAERYGRVRDVLRELVGGEGVLDSNLSVGEVVDYLKDKIPVKVVEKEVVVEVEKIVEVEKEVGGRGGGGGGGGWGSQGGAMGGDMAGVTVELLKSVLHQSRGSSDAVNLSVRDLENKLEVNNRERERLASLVTALGTEKVMYQGFNLECRKKVETLRSDVKVLSEYSRELEGRIEGYRKERRKMIEEIEGMKIWREEGRRVEGVLRGSGLGSGGGRTVRSSERSGGGRTVRSSESRLGKRGGGVKVRVKRTGSVVVYGSDVEEEGMEVEEREEDKEEGDVGL</sequence>
<feature type="region of interest" description="Disordered" evidence="2">
    <location>
        <begin position="484"/>
        <end position="505"/>
    </location>
</feature>
<feature type="region of interest" description="Disordered" evidence="2">
    <location>
        <begin position="1944"/>
        <end position="1976"/>
    </location>
</feature>
<feature type="coiled-coil region" evidence="1">
    <location>
        <begin position="354"/>
        <end position="406"/>
    </location>
</feature>
<organism evidence="3 4">
    <name type="scientific">Triparma columacea</name>
    <dbReference type="NCBI Taxonomy" id="722753"/>
    <lineage>
        <taxon>Eukaryota</taxon>
        <taxon>Sar</taxon>
        <taxon>Stramenopiles</taxon>
        <taxon>Ochrophyta</taxon>
        <taxon>Bolidophyceae</taxon>
        <taxon>Parmales</taxon>
        <taxon>Triparmaceae</taxon>
        <taxon>Triparma</taxon>
    </lineage>
</organism>
<feature type="compositionally biased region" description="Gly residues" evidence="2">
    <location>
        <begin position="2526"/>
        <end position="2536"/>
    </location>
</feature>
<feature type="compositionally biased region" description="Polar residues" evidence="2">
    <location>
        <begin position="1829"/>
        <end position="1839"/>
    </location>
</feature>
<dbReference type="OrthoDB" id="206732at2759"/>
<feature type="compositionally biased region" description="Basic and acidic residues" evidence="2">
    <location>
        <begin position="107"/>
        <end position="129"/>
    </location>
</feature>
<feature type="region of interest" description="Disordered" evidence="2">
    <location>
        <begin position="2525"/>
        <end position="2564"/>
    </location>
</feature>
<feature type="compositionally biased region" description="Acidic residues" evidence="2">
    <location>
        <begin position="2580"/>
        <end position="2602"/>
    </location>
</feature>
<gene>
    <name evidence="3" type="ORF">TrCOL_g5829</name>
</gene>
<feature type="region of interest" description="Disordered" evidence="2">
    <location>
        <begin position="2136"/>
        <end position="2169"/>
    </location>
</feature>
<feature type="compositionally biased region" description="Basic residues" evidence="2">
    <location>
        <begin position="136"/>
        <end position="149"/>
    </location>
</feature>